<dbReference type="Pfam" id="PF12679">
    <property type="entry name" value="ABC2_membrane_2"/>
    <property type="match status" value="1"/>
</dbReference>
<gene>
    <name evidence="2" type="ORF">DRH29_02165</name>
</gene>
<reference evidence="2 3" key="1">
    <citation type="submission" date="2018-06" db="EMBL/GenBank/DDBJ databases">
        <title>Extensive metabolic versatility and redundancy in microbially diverse, dynamic hydrothermal sediments.</title>
        <authorList>
            <person name="Dombrowski N."/>
            <person name="Teske A."/>
            <person name="Baker B.J."/>
        </authorList>
    </citation>
    <scope>NUCLEOTIDE SEQUENCE [LARGE SCALE GENOMIC DNA]</scope>
    <source>
        <strain evidence="2">B79_G16</strain>
    </source>
</reference>
<name>A0A420ZCZ7_UNCK3</name>
<keyword evidence="1" id="KW-0472">Membrane</keyword>
<feature type="transmembrane region" description="Helical" evidence="1">
    <location>
        <begin position="196"/>
        <end position="214"/>
    </location>
</feature>
<feature type="transmembrane region" description="Helical" evidence="1">
    <location>
        <begin position="82"/>
        <end position="102"/>
    </location>
</feature>
<sequence length="272" mass="30447">MSWPIFIQTLRSYWVTITIYAASLFGYSMLLASMYTIVDNLSGVYTEMFKAMPEGFLEAFGASNFFEGGLQFESFLSMEHLSLFWVIIVGAFVIGFSARVLAGEVEQGTVALVLSQPVTRTKMFLSKFFAGIIGIVVLVFASICGFLLQANLLEFETAPVEGYWLFIFVAILFFTGLLAVCLMFSSLVNERGRAMLFGMVFLALSYVADLFARLQEDWESLQYFSIFHYYGKPDDILTTASFDDWSLVVLIGIIVVATAIGLIVWNKRDLAV</sequence>
<comment type="caution">
    <text evidence="2">The sequence shown here is derived from an EMBL/GenBank/DDBJ whole genome shotgun (WGS) entry which is preliminary data.</text>
</comment>
<accession>A0A420ZCZ7</accession>
<feature type="transmembrane region" description="Helical" evidence="1">
    <location>
        <begin position="162"/>
        <end position="184"/>
    </location>
</feature>
<dbReference type="GO" id="GO:0140359">
    <property type="term" value="F:ABC-type transporter activity"/>
    <property type="evidence" value="ECO:0007669"/>
    <property type="project" value="InterPro"/>
</dbReference>
<evidence type="ECO:0008006" key="4">
    <source>
        <dbReference type="Google" id="ProtNLM"/>
    </source>
</evidence>
<evidence type="ECO:0000313" key="3">
    <source>
        <dbReference type="Proteomes" id="UP000281261"/>
    </source>
</evidence>
<feature type="transmembrane region" description="Helical" evidence="1">
    <location>
        <begin position="12"/>
        <end position="38"/>
    </location>
</feature>
<evidence type="ECO:0000256" key="1">
    <source>
        <dbReference type="SAM" id="Phobius"/>
    </source>
</evidence>
<dbReference type="EMBL" id="QMNG01000005">
    <property type="protein sequence ID" value="RLC37382.1"/>
    <property type="molecule type" value="Genomic_DNA"/>
</dbReference>
<protein>
    <recommendedName>
        <fullName evidence="4">ABC transporter permease</fullName>
    </recommendedName>
</protein>
<dbReference type="GO" id="GO:0005886">
    <property type="term" value="C:plasma membrane"/>
    <property type="evidence" value="ECO:0007669"/>
    <property type="project" value="UniProtKB-SubCell"/>
</dbReference>
<evidence type="ECO:0000313" key="2">
    <source>
        <dbReference type="EMBL" id="RLC37382.1"/>
    </source>
</evidence>
<dbReference type="PANTHER" id="PTHR37305:SF1">
    <property type="entry name" value="MEMBRANE PROTEIN"/>
    <property type="match status" value="1"/>
</dbReference>
<dbReference type="AlphaFoldDB" id="A0A420ZCZ7"/>
<keyword evidence="1" id="KW-1133">Transmembrane helix</keyword>
<dbReference type="Proteomes" id="UP000281261">
    <property type="component" value="Unassembled WGS sequence"/>
</dbReference>
<feature type="transmembrane region" description="Helical" evidence="1">
    <location>
        <begin position="245"/>
        <end position="265"/>
    </location>
</feature>
<organism evidence="2 3">
    <name type="scientific">candidate division Kazan bacterium</name>
    <dbReference type="NCBI Taxonomy" id="2202143"/>
    <lineage>
        <taxon>Bacteria</taxon>
        <taxon>Bacteria division Kazan-3B-28</taxon>
    </lineage>
</organism>
<proteinExistence type="predicted"/>
<feature type="transmembrane region" description="Helical" evidence="1">
    <location>
        <begin position="128"/>
        <end position="150"/>
    </location>
</feature>
<keyword evidence="1" id="KW-0812">Transmembrane</keyword>
<dbReference type="PANTHER" id="PTHR37305">
    <property type="entry name" value="INTEGRAL MEMBRANE PROTEIN-RELATED"/>
    <property type="match status" value="1"/>
</dbReference>